<proteinExistence type="predicted"/>
<organism evidence="1 2">
    <name type="scientific">Klebsiella variicola</name>
    <dbReference type="NCBI Taxonomy" id="244366"/>
    <lineage>
        <taxon>Bacteria</taxon>
        <taxon>Pseudomonadati</taxon>
        <taxon>Pseudomonadota</taxon>
        <taxon>Gammaproteobacteria</taxon>
        <taxon>Enterobacterales</taxon>
        <taxon>Enterobacteriaceae</taxon>
        <taxon>Klebsiella/Raoultella group</taxon>
        <taxon>Klebsiella</taxon>
        <taxon>Klebsiella pneumoniae complex</taxon>
    </lineage>
</organism>
<name>A0AAW9PDI7_KLEVA</name>
<gene>
    <name evidence="1" type="ORF">QAB22_007570</name>
</gene>
<dbReference type="EMBL" id="JARTTN020000001">
    <property type="protein sequence ID" value="MEC6056416.1"/>
    <property type="molecule type" value="Genomic_DNA"/>
</dbReference>
<dbReference type="InterPro" id="IPR026002">
    <property type="entry name" value="ATC_hydrolase-like"/>
</dbReference>
<dbReference type="AlphaFoldDB" id="A0AAW9PDI7"/>
<comment type="caution">
    <text evidence="1">The sequence shown here is derived from an EMBL/GenBank/DDBJ whole genome shotgun (WGS) entry which is preliminary data.</text>
</comment>
<reference evidence="1" key="1">
    <citation type="journal article" date="2023" name="Nat. Commun.">
        <title>Genomic dissection of endemic carbapenem resistance reveals metallo-beta-lactamase dissemination through clonal, plasmid and integron transfer.</title>
        <authorList>
            <person name="Macesic N."/>
            <person name="Hawkey J."/>
            <person name="Vezina B."/>
            <person name="Wisniewski J.A."/>
            <person name="Cottingham H."/>
            <person name="Blakeway L.V."/>
            <person name="Harshegyi T."/>
            <person name="Pragastis K."/>
            <person name="Badoordeen G.Z."/>
            <person name="Dennison A."/>
            <person name="Spelman D.W."/>
            <person name="Jenney A.W.J."/>
            <person name="Peleg A.Y."/>
        </authorList>
    </citation>
    <scope>NUCLEOTIDE SEQUENCE</scope>
    <source>
        <strain evidence="1">CPO071</strain>
    </source>
</reference>
<evidence type="ECO:0000313" key="2">
    <source>
        <dbReference type="Proteomes" id="UP001176846"/>
    </source>
</evidence>
<evidence type="ECO:0000313" key="1">
    <source>
        <dbReference type="EMBL" id="MEC6056416.1"/>
    </source>
</evidence>
<sequence length="240" mass="26975">MTQISSEPAHNAATLNDEVTLALRAITEKRAATIGYLLDESRQRHIADDFAREAIRHYGRDIGHKLRAQMRDRQDLQEFAGLFTRGLESQVYEMEPVSASRAEFIVLFHYCPYVNCWRQQGRGASEIETLCDICMEGDHALTDAFPGLRLEVQTALARGDAACRLRFISQSRMRRNGNLKWGPRNQFINQPEAAIQALSGQKLTTVDGDVDGRIYPTDGTGIRVADPARQGRRFGVGHDE</sequence>
<dbReference type="Proteomes" id="UP001176846">
    <property type="component" value="Unassembled WGS sequence"/>
</dbReference>
<dbReference type="GO" id="GO:0016787">
    <property type="term" value="F:hydrolase activity"/>
    <property type="evidence" value="ECO:0007669"/>
    <property type="project" value="UniProtKB-KW"/>
</dbReference>
<reference evidence="1" key="2">
    <citation type="submission" date="2024-01" db="EMBL/GenBank/DDBJ databases">
        <authorList>
            <person name="Macesic N."/>
        </authorList>
    </citation>
    <scope>NUCLEOTIDE SEQUENCE</scope>
    <source>
        <strain evidence="1">CPO071</strain>
    </source>
</reference>
<dbReference type="Pfam" id="PF14196">
    <property type="entry name" value="ATC_hydrolase"/>
    <property type="match status" value="1"/>
</dbReference>
<keyword evidence="1" id="KW-0378">Hydrolase</keyword>
<accession>A0AAW9PDI7</accession>
<protein>
    <submittedName>
        <fullName evidence="1">L-2-amino-thiazoline-4-carboxylic acid hydrolase</fullName>
    </submittedName>
</protein>